<feature type="non-terminal residue" evidence="3">
    <location>
        <position position="1"/>
    </location>
</feature>
<comment type="caution">
    <text evidence="3">The sequence shown here is derived from an EMBL/GenBank/DDBJ whole genome shotgun (WGS) entry which is preliminary data.</text>
</comment>
<dbReference type="AlphaFoldDB" id="A0A7J6KJU7"/>
<dbReference type="Proteomes" id="UP000572268">
    <property type="component" value="Unassembled WGS sequence"/>
</dbReference>
<keyword evidence="1" id="KW-0812">Transmembrane</keyword>
<gene>
    <name evidence="3" type="ORF">FOL46_004521</name>
    <name evidence="2" type="ORF">FOZ61_004863</name>
</gene>
<accession>A0A7J6KJU7</accession>
<reference evidence="4 5" key="1">
    <citation type="submission" date="2020-04" db="EMBL/GenBank/DDBJ databases">
        <title>Perkinsus olseni comparative genomics.</title>
        <authorList>
            <person name="Bogema D.R."/>
        </authorList>
    </citation>
    <scope>NUCLEOTIDE SEQUENCE [LARGE SCALE GENOMIC DNA]</scope>
    <source>
        <strain evidence="2">ATCC PRA-179</strain>
        <strain evidence="3">ATCC PRA-31</strain>
    </source>
</reference>
<evidence type="ECO:0000313" key="2">
    <source>
        <dbReference type="EMBL" id="KAF4646965.1"/>
    </source>
</evidence>
<name>A0A7J6KJU7_PEROL</name>
<feature type="transmembrane region" description="Helical" evidence="1">
    <location>
        <begin position="6"/>
        <end position="28"/>
    </location>
</feature>
<keyword evidence="1" id="KW-0472">Membrane</keyword>
<dbReference type="Proteomes" id="UP000570595">
    <property type="component" value="Unassembled WGS sequence"/>
</dbReference>
<proteinExistence type="predicted"/>
<feature type="non-terminal residue" evidence="3">
    <location>
        <position position="106"/>
    </location>
</feature>
<evidence type="ECO:0000313" key="4">
    <source>
        <dbReference type="Proteomes" id="UP000570595"/>
    </source>
</evidence>
<evidence type="ECO:0000256" key="1">
    <source>
        <dbReference type="SAM" id="Phobius"/>
    </source>
</evidence>
<dbReference type="EMBL" id="JABANN010002762">
    <property type="protein sequence ID" value="KAF4647224.1"/>
    <property type="molecule type" value="Genomic_DNA"/>
</dbReference>
<evidence type="ECO:0000313" key="5">
    <source>
        <dbReference type="Proteomes" id="UP000572268"/>
    </source>
</evidence>
<protein>
    <submittedName>
        <fullName evidence="3">Uncharacterized protein</fullName>
    </submittedName>
</protein>
<feature type="transmembrane region" description="Helical" evidence="1">
    <location>
        <begin position="40"/>
        <end position="61"/>
    </location>
</feature>
<sequence>TSSLQSSLGTLFFLVTYLYISGFWSLYVDDGILSGSVRHLVYNLTVLVYVMLLCGFAVQLAKFACICEPSHAAELKRLDRVYKFACSDTIYQLSKSAAFSYAGALS</sequence>
<evidence type="ECO:0000313" key="3">
    <source>
        <dbReference type="EMBL" id="KAF4647224.1"/>
    </source>
</evidence>
<dbReference type="EMBL" id="JABAHT010002746">
    <property type="protein sequence ID" value="KAF4646965.1"/>
    <property type="molecule type" value="Genomic_DNA"/>
</dbReference>
<keyword evidence="1" id="KW-1133">Transmembrane helix</keyword>
<organism evidence="3 5">
    <name type="scientific">Perkinsus olseni</name>
    <name type="common">Perkinsus atlanticus</name>
    <dbReference type="NCBI Taxonomy" id="32597"/>
    <lineage>
        <taxon>Eukaryota</taxon>
        <taxon>Sar</taxon>
        <taxon>Alveolata</taxon>
        <taxon>Perkinsozoa</taxon>
        <taxon>Perkinsea</taxon>
        <taxon>Perkinsida</taxon>
        <taxon>Perkinsidae</taxon>
        <taxon>Perkinsus</taxon>
    </lineage>
</organism>